<organism evidence="3 4">
    <name type="scientific">PS1 clade bacterium</name>
    <dbReference type="NCBI Taxonomy" id="2175152"/>
    <lineage>
        <taxon>Bacteria</taxon>
        <taxon>Pseudomonadati</taxon>
        <taxon>Pseudomonadota</taxon>
        <taxon>Alphaproteobacteria</taxon>
        <taxon>PS1 clade</taxon>
    </lineage>
</organism>
<feature type="region of interest" description="Disordered" evidence="1">
    <location>
        <begin position="216"/>
        <end position="246"/>
    </location>
</feature>
<accession>A0A368EMW0</accession>
<protein>
    <submittedName>
        <fullName evidence="3">tRNA (Adenosine(37)-N6)-threonylcarbamoyltransferase complex dimerization subunit type 1 TsaB</fullName>
    </submittedName>
</protein>
<dbReference type="GO" id="GO:0002949">
    <property type="term" value="P:tRNA threonylcarbamoyladenosine modification"/>
    <property type="evidence" value="ECO:0007669"/>
    <property type="project" value="InterPro"/>
</dbReference>
<dbReference type="Pfam" id="PF00814">
    <property type="entry name" value="TsaD"/>
    <property type="match status" value="1"/>
</dbReference>
<name>A0A368EMW0_9PROT</name>
<evidence type="ECO:0000313" key="4">
    <source>
        <dbReference type="Proteomes" id="UP000252289"/>
    </source>
</evidence>
<feature type="compositionally biased region" description="Polar residues" evidence="1">
    <location>
        <begin position="236"/>
        <end position="246"/>
    </location>
</feature>
<dbReference type="GO" id="GO:0016740">
    <property type="term" value="F:transferase activity"/>
    <property type="evidence" value="ECO:0007669"/>
    <property type="project" value="UniProtKB-KW"/>
</dbReference>
<evidence type="ECO:0000256" key="1">
    <source>
        <dbReference type="SAM" id="MobiDB-lite"/>
    </source>
</evidence>
<evidence type="ECO:0000259" key="2">
    <source>
        <dbReference type="Pfam" id="PF00814"/>
    </source>
</evidence>
<dbReference type="Proteomes" id="UP000252289">
    <property type="component" value="Unassembled WGS sequence"/>
</dbReference>
<feature type="domain" description="Gcp-like" evidence="2">
    <location>
        <begin position="40"/>
        <end position="155"/>
    </location>
</feature>
<dbReference type="AlphaFoldDB" id="A0A368EMW0"/>
<comment type="caution">
    <text evidence="3">The sequence shown here is derived from an EMBL/GenBank/DDBJ whole genome shotgun (WGS) entry which is preliminary data.</text>
</comment>
<dbReference type="InterPro" id="IPR043129">
    <property type="entry name" value="ATPase_NBD"/>
</dbReference>
<dbReference type="NCBIfam" id="TIGR03725">
    <property type="entry name" value="T6A_YeaZ"/>
    <property type="match status" value="1"/>
</dbReference>
<dbReference type="InterPro" id="IPR022496">
    <property type="entry name" value="T6A_TsaB"/>
</dbReference>
<gene>
    <name evidence="3" type="primary">tsaB</name>
    <name evidence="3" type="ORF">DBW64_00700</name>
</gene>
<dbReference type="SUPFAM" id="SSF53067">
    <property type="entry name" value="Actin-like ATPase domain"/>
    <property type="match status" value="2"/>
</dbReference>
<dbReference type="InterPro" id="IPR000905">
    <property type="entry name" value="Gcp-like_dom"/>
</dbReference>
<proteinExistence type="predicted"/>
<dbReference type="EMBL" id="QOQK01000002">
    <property type="protein sequence ID" value="RCL85409.1"/>
    <property type="molecule type" value="Genomic_DNA"/>
</dbReference>
<evidence type="ECO:0000313" key="3">
    <source>
        <dbReference type="EMBL" id="RCL85409.1"/>
    </source>
</evidence>
<dbReference type="Gene3D" id="3.30.420.40">
    <property type="match status" value="2"/>
</dbReference>
<keyword evidence="3" id="KW-0808">Transferase</keyword>
<reference evidence="3 4" key="1">
    <citation type="journal article" date="2018" name="Microbiome">
        <title>Fine metagenomic profile of the Mediterranean stratified and mixed water columns revealed by assembly and recruitment.</title>
        <authorList>
            <person name="Haro-Moreno J.M."/>
            <person name="Lopez-Perez M."/>
            <person name="De La Torre J.R."/>
            <person name="Picazo A."/>
            <person name="Camacho A."/>
            <person name="Rodriguez-Valera F."/>
        </authorList>
    </citation>
    <scope>NUCLEOTIDE SEQUENCE [LARGE SCALE GENOMIC DNA]</scope>
    <source>
        <strain evidence="3">MED-G50</strain>
    </source>
</reference>
<sequence>MLALLPNPHHRPSVLACDTSQQACSVALALSDGTIIERLEETGRGHTEKLPLMIADILTSSGVSLKDIARLGVTIGPGTFAGVRVGLAAMRAIRISHRLPIYSITTTHALALPIQQMPGGSEGRQSIVAIDARRGELYCQIFDAQGIPISDAMAHTPEALVEIIEEQGITRPNIIGSGADILAAQMRRVELTCLEIPLWPQAGLIADWVARQEALEENTPPPEPLYLRPPDAALPSASSYLTRQEG</sequence>